<dbReference type="Pfam" id="PF01061">
    <property type="entry name" value="ABC2_membrane"/>
    <property type="match status" value="1"/>
</dbReference>
<keyword evidence="8" id="KW-1185">Reference proteome</keyword>
<keyword evidence="3" id="KW-1133">Transmembrane helix</keyword>
<evidence type="ECO:0000313" key="7">
    <source>
        <dbReference type="EMBL" id="MFG1710254.1"/>
    </source>
</evidence>
<organism evidence="7 8">
    <name type="scientific">Nonomuraea marmarensis</name>
    <dbReference type="NCBI Taxonomy" id="3351344"/>
    <lineage>
        <taxon>Bacteria</taxon>
        <taxon>Bacillati</taxon>
        <taxon>Actinomycetota</taxon>
        <taxon>Actinomycetes</taxon>
        <taxon>Streptosporangiales</taxon>
        <taxon>Streptosporangiaceae</taxon>
        <taxon>Nonomuraea</taxon>
    </lineage>
</organism>
<proteinExistence type="predicted"/>
<comment type="subcellular location">
    <subcellularLocation>
        <location evidence="1">Membrane</location>
        <topology evidence="1">Multi-pass membrane protein</topology>
    </subcellularLocation>
</comment>
<evidence type="ECO:0000256" key="1">
    <source>
        <dbReference type="ARBA" id="ARBA00004141"/>
    </source>
</evidence>
<comment type="caution">
    <text evidence="7">The sequence shown here is derived from an EMBL/GenBank/DDBJ whole genome shotgun (WGS) entry which is preliminary data.</text>
</comment>
<dbReference type="Proteomes" id="UP001603978">
    <property type="component" value="Unassembled WGS sequence"/>
</dbReference>
<feature type="domain" description="ABC-2 type transporter transmembrane" evidence="6">
    <location>
        <begin position="2"/>
        <end position="32"/>
    </location>
</feature>
<evidence type="ECO:0000256" key="3">
    <source>
        <dbReference type="ARBA" id="ARBA00022989"/>
    </source>
</evidence>
<keyword evidence="4" id="KW-0472">Membrane</keyword>
<evidence type="ECO:0000256" key="2">
    <source>
        <dbReference type="ARBA" id="ARBA00022692"/>
    </source>
</evidence>
<keyword evidence="2" id="KW-0812">Transmembrane</keyword>
<evidence type="ECO:0000256" key="4">
    <source>
        <dbReference type="ARBA" id="ARBA00023136"/>
    </source>
</evidence>
<dbReference type="InterPro" id="IPR013525">
    <property type="entry name" value="ABC2_TM"/>
</dbReference>
<feature type="region of interest" description="Disordered" evidence="5">
    <location>
        <begin position="30"/>
        <end position="80"/>
    </location>
</feature>
<sequence length="80" mass="8826">MSNAFVPLTAMPGWMEVVARANPLTYAIEAIRTPTQTQRSRRPARSGPDTDPVHPTPGTIRTRRKPESPNPATRHDPARA</sequence>
<gene>
    <name evidence="7" type="ORF">ACFLIM_44500</name>
</gene>
<dbReference type="EMBL" id="JBICRM010000045">
    <property type="protein sequence ID" value="MFG1710254.1"/>
    <property type="molecule type" value="Genomic_DNA"/>
</dbReference>
<name>A0ABW7AS61_9ACTN</name>
<evidence type="ECO:0000313" key="8">
    <source>
        <dbReference type="Proteomes" id="UP001603978"/>
    </source>
</evidence>
<protein>
    <submittedName>
        <fullName evidence="7">ABC transporter permease</fullName>
    </submittedName>
</protein>
<evidence type="ECO:0000259" key="6">
    <source>
        <dbReference type="Pfam" id="PF01061"/>
    </source>
</evidence>
<reference evidence="7 8" key="1">
    <citation type="submission" date="2024-10" db="EMBL/GenBank/DDBJ databases">
        <authorList>
            <person name="Topkara A.R."/>
            <person name="Saygin H."/>
        </authorList>
    </citation>
    <scope>NUCLEOTIDE SEQUENCE [LARGE SCALE GENOMIC DNA]</scope>
    <source>
        <strain evidence="7 8">M3C6</strain>
    </source>
</reference>
<evidence type="ECO:0000256" key="5">
    <source>
        <dbReference type="SAM" id="MobiDB-lite"/>
    </source>
</evidence>
<accession>A0ABW7AS61</accession>
<dbReference type="RefSeq" id="WP_393175837.1">
    <property type="nucleotide sequence ID" value="NZ_JBICRM010000045.1"/>
</dbReference>